<dbReference type="AlphaFoldDB" id="A0A8H3XII2"/>
<dbReference type="Proteomes" id="UP000439903">
    <property type="component" value="Unassembled WGS sequence"/>
</dbReference>
<sequence length="414" mass="49422">MQQRDGLAIIFYPTSPSRKLLQFQTWITEYELKYHHSFTENIPTTSIATISSPQRTYEERTLGKDGFSKVPHELMMIIMDNLEATDILSLSMVNKKLRAHTQDNYLWRQILIRNYGESAIKDEPKQVSRRLKWKRTKRNKQSQIEPNWQKVFMKLSTVKVSTKTAISRGKPGAYYKYRYFDNKSNDFSRYGNRIRQRQRSYEIEMTISNVPPGVYDIIWRMRIDRFHCRPRLTFATDIWLRHDIYMNSYERESKFKFSPDPDKLKEVFDKGWFHIRLPYKIVIAKKDQFDDRRYQVHTGISCYAEDLPKPKSSKGPFSVDYVCLRPHIAYDHVENPPIIEHLENDYESIFSDNEYYDYDARNNIEDNFTKKRKKLIKLLSCSVGNMSSNKDSRLYGNVNTYTTIENENHHRNTL</sequence>
<proteinExistence type="predicted"/>
<organism evidence="2 3">
    <name type="scientific">Gigaspora margarita</name>
    <dbReference type="NCBI Taxonomy" id="4874"/>
    <lineage>
        <taxon>Eukaryota</taxon>
        <taxon>Fungi</taxon>
        <taxon>Fungi incertae sedis</taxon>
        <taxon>Mucoromycota</taxon>
        <taxon>Glomeromycotina</taxon>
        <taxon>Glomeromycetes</taxon>
        <taxon>Diversisporales</taxon>
        <taxon>Gigasporaceae</taxon>
        <taxon>Gigaspora</taxon>
    </lineage>
</organism>
<dbReference type="InterPro" id="IPR001810">
    <property type="entry name" value="F-box_dom"/>
</dbReference>
<name>A0A8H3XII2_GIGMA</name>
<dbReference type="PROSITE" id="PS50181">
    <property type="entry name" value="FBOX"/>
    <property type="match status" value="1"/>
</dbReference>
<comment type="caution">
    <text evidence="2">The sequence shown here is derived from an EMBL/GenBank/DDBJ whole genome shotgun (WGS) entry which is preliminary data.</text>
</comment>
<evidence type="ECO:0000259" key="1">
    <source>
        <dbReference type="PROSITE" id="PS50181"/>
    </source>
</evidence>
<gene>
    <name evidence="2" type="ORF">F8M41_026383</name>
</gene>
<reference evidence="2 3" key="1">
    <citation type="journal article" date="2019" name="Environ. Microbiol.">
        <title>At the nexus of three kingdoms: the genome of the mycorrhizal fungus Gigaspora margarita provides insights into plant, endobacterial and fungal interactions.</title>
        <authorList>
            <person name="Venice F."/>
            <person name="Ghignone S."/>
            <person name="Salvioli di Fossalunga A."/>
            <person name="Amselem J."/>
            <person name="Novero M."/>
            <person name="Xianan X."/>
            <person name="Sedzielewska Toro K."/>
            <person name="Morin E."/>
            <person name="Lipzen A."/>
            <person name="Grigoriev I.V."/>
            <person name="Henrissat B."/>
            <person name="Martin F.M."/>
            <person name="Bonfante P."/>
        </authorList>
    </citation>
    <scope>NUCLEOTIDE SEQUENCE [LARGE SCALE GENOMIC DNA]</scope>
    <source>
        <strain evidence="2 3">BEG34</strain>
    </source>
</reference>
<dbReference type="Gene3D" id="1.20.1280.50">
    <property type="match status" value="1"/>
</dbReference>
<protein>
    <submittedName>
        <fullName evidence="2">F-box protein pp2-a12-like</fullName>
    </submittedName>
</protein>
<evidence type="ECO:0000313" key="2">
    <source>
        <dbReference type="EMBL" id="KAF0464948.1"/>
    </source>
</evidence>
<keyword evidence="3" id="KW-1185">Reference proteome</keyword>
<dbReference type="SMART" id="SM00256">
    <property type="entry name" value="FBOX"/>
    <property type="match status" value="1"/>
</dbReference>
<dbReference type="Pfam" id="PF12937">
    <property type="entry name" value="F-box-like"/>
    <property type="match status" value="1"/>
</dbReference>
<dbReference type="InterPro" id="IPR036047">
    <property type="entry name" value="F-box-like_dom_sf"/>
</dbReference>
<dbReference type="EMBL" id="WTPW01000982">
    <property type="protein sequence ID" value="KAF0464948.1"/>
    <property type="molecule type" value="Genomic_DNA"/>
</dbReference>
<dbReference type="OrthoDB" id="3219396at2759"/>
<accession>A0A8H3XII2</accession>
<dbReference type="SUPFAM" id="SSF81383">
    <property type="entry name" value="F-box domain"/>
    <property type="match status" value="1"/>
</dbReference>
<feature type="domain" description="F-box" evidence="1">
    <location>
        <begin position="64"/>
        <end position="110"/>
    </location>
</feature>
<evidence type="ECO:0000313" key="3">
    <source>
        <dbReference type="Proteomes" id="UP000439903"/>
    </source>
</evidence>